<dbReference type="SUPFAM" id="SSF56214">
    <property type="entry name" value="4'-phosphopantetheinyl transferase"/>
    <property type="match status" value="1"/>
</dbReference>
<keyword evidence="8 11" id="KW-0460">Magnesium</keyword>
<dbReference type="PATRIC" id="fig|1462.6.peg.13"/>
<comment type="similarity">
    <text evidence="2">Belongs to the P-Pant transferase superfamily. Gsp/Sfp/HetI/AcpT family.</text>
</comment>
<comment type="cofactor">
    <cofactor evidence="1 11">
        <name>Mg(2+)</name>
        <dbReference type="ChEBI" id="CHEBI:18420"/>
    </cofactor>
</comment>
<sequence>MIVGIGIDIVELERIRSLLERNCKFPERILTPREKAQFGELPPARQAEFLAGRFAAKEAYAKALGTGIGRHLSFQDIEIVSDEHGKPSIAARRDGETVHLSISHSRDYAVAQVVIERLGSITLADACHG</sequence>
<evidence type="ECO:0000256" key="4">
    <source>
        <dbReference type="ARBA" id="ARBA00022516"/>
    </source>
</evidence>
<dbReference type="InterPro" id="IPR004568">
    <property type="entry name" value="Ppantetheine-prot_Trfase_dom"/>
</dbReference>
<evidence type="ECO:0000256" key="5">
    <source>
        <dbReference type="ARBA" id="ARBA00022679"/>
    </source>
</evidence>
<dbReference type="InterPro" id="IPR002582">
    <property type="entry name" value="ACPS"/>
</dbReference>
<comment type="similarity">
    <text evidence="11">Belongs to the P-Pant transferase superfamily. AcpS family.</text>
</comment>
<dbReference type="PANTHER" id="PTHR12215:SF10">
    <property type="entry name" value="L-AMINOADIPATE-SEMIALDEHYDE DEHYDROGENASE-PHOSPHOPANTETHEINYL TRANSFERASE"/>
    <property type="match status" value="1"/>
</dbReference>
<feature type="binding site" evidence="11">
    <location>
        <position position="8"/>
    </location>
    <ligand>
        <name>Mg(2+)</name>
        <dbReference type="ChEBI" id="CHEBI:18420"/>
    </ligand>
</feature>
<accession>A0A0D8C738</accession>
<evidence type="ECO:0000256" key="8">
    <source>
        <dbReference type="ARBA" id="ARBA00022842"/>
    </source>
</evidence>
<gene>
    <name evidence="11 13" type="primary">acpS</name>
    <name evidence="13" type="ORF">LG52_3803</name>
</gene>
<dbReference type="EMBL" id="JYBP01000001">
    <property type="protein sequence ID" value="KJE32248.1"/>
    <property type="molecule type" value="Genomic_DNA"/>
</dbReference>
<evidence type="ECO:0000256" key="7">
    <source>
        <dbReference type="ARBA" id="ARBA00022832"/>
    </source>
</evidence>
<dbReference type="InterPro" id="IPR050559">
    <property type="entry name" value="P-Pant_transferase_sf"/>
</dbReference>
<evidence type="ECO:0000256" key="3">
    <source>
        <dbReference type="ARBA" id="ARBA00022490"/>
    </source>
</evidence>
<keyword evidence="10 11" id="KW-0275">Fatty acid biosynthesis</keyword>
<feature type="binding site" evidence="11">
    <location>
        <position position="58"/>
    </location>
    <ligand>
        <name>Mg(2+)</name>
        <dbReference type="ChEBI" id="CHEBI:18420"/>
    </ligand>
</feature>
<dbReference type="OrthoDB" id="517356at2"/>
<name>A0A0D8C738_GEOKU</name>
<dbReference type="Gene3D" id="3.90.470.20">
    <property type="entry name" value="4'-phosphopantetheinyl transferase domain"/>
    <property type="match status" value="1"/>
</dbReference>
<dbReference type="NCBIfam" id="TIGR00516">
    <property type="entry name" value="acpS"/>
    <property type="match status" value="1"/>
</dbReference>
<feature type="domain" description="4'-phosphopantetheinyl transferase" evidence="12">
    <location>
        <begin position="4"/>
        <end position="112"/>
    </location>
</feature>
<evidence type="ECO:0000256" key="1">
    <source>
        <dbReference type="ARBA" id="ARBA00001946"/>
    </source>
</evidence>
<organism evidence="13 14">
    <name type="scientific">Geobacillus kaustophilus</name>
    <dbReference type="NCBI Taxonomy" id="1462"/>
    <lineage>
        <taxon>Bacteria</taxon>
        <taxon>Bacillati</taxon>
        <taxon>Bacillota</taxon>
        <taxon>Bacilli</taxon>
        <taxon>Bacillales</taxon>
        <taxon>Anoxybacillaceae</taxon>
        <taxon>Geobacillus</taxon>
        <taxon>Geobacillus thermoleovorans group</taxon>
    </lineage>
</organism>
<evidence type="ECO:0000256" key="10">
    <source>
        <dbReference type="ARBA" id="ARBA00023160"/>
    </source>
</evidence>
<dbReference type="NCBIfam" id="TIGR00556">
    <property type="entry name" value="pantethn_trn"/>
    <property type="match status" value="1"/>
</dbReference>
<dbReference type="InterPro" id="IPR037143">
    <property type="entry name" value="4-PPantetheinyl_Trfase_dom_sf"/>
</dbReference>
<dbReference type="HAMAP" id="MF_00101">
    <property type="entry name" value="AcpS"/>
    <property type="match status" value="1"/>
</dbReference>
<dbReference type="Pfam" id="PF01648">
    <property type="entry name" value="ACPS"/>
    <property type="match status" value="1"/>
</dbReference>
<evidence type="ECO:0000256" key="9">
    <source>
        <dbReference type="ARBA" id="ARBA00023098"/>
    </source>
</evidence>
<dbReference type="GO" id="GO:0000287">
    <property type="term" value="F:magnesium ion binding"/>
    <property type="evidence" value="ECO:0007669"/>
    <property type="project" value="UniProtKB-UniRule"/>
</dbReference>
<dbReference type="PANTHER" id="PTHR12215">
    <property type="entry name" value="PHOSPHOPANTETHEINE TRANSFERASE"/>
    <property type="match status" value="1"/>
</dbReference>
<keyword evidence="7 11" id="KW-0276">Fatty acid metabolism</keyword>
<dbReference type="GO" id="GO:0019878">
    <property type="term" value="P:lysine biosynthetic process via aminoadipic acid"/>
    <property type="evidence" value="ECO:0007669"/>
    <property type="project" value="TreeGrafter"/>
</dbReference>
<keyword evidence="3 11" id="KW-0963">Cytoplasm</keyword>
<reference evidence="13 14" key="1">
    <citation type="submission" date="2015-01" db="EMBL/GenBank/DDBJ databases">
        <authorList>
            <person name="Filippidou S."/>
            <person name="Jeanneret N."/>
            <person name="Russel-Delif L."/>
            <person name="Junier T."/>
            <person name="Wunderlin T."/>
            <person name="Molina V."/>
            <person name="Johnson S.L."/>
            <person name="Davenport K.W."/>
            <person name="Chain P.S."/>
            <person name="Dorador C."/>
            <person name="Junier P."/>
        </authorList>
    </citation>
    <scope>NUCLEOTIDE SEQUENCE [LARGE SCALE GENOMIC DNA]</scope>
    <source>
        <strain evidence="13 14">Et7/4</strain>
    </source>
</reference>
<comment type="catalytic activity">
    <reaction evidence="11">
        <text>apo-[ACP] + CoA = holo-[ACP] + adenosine 3',5'-bisphosphate + H(+)</text>
        <dbReference type="Rhea" id="RHEA:12068"/>
        <dbReference type="Rhea" id="RHEA-COMP:9685"/>
        <dbReference type="Rhea" id="RHEA-COMP:9690"/>
        <dbReference type="ChEBI" id="CHEBI:15378"/>
        <dbReference type="ChEBI" id="CHEBI:29999"/>
        <dbReference type="ChEBI" id="CHEBI:57287"/>
        <dbReference type="ChEBI" id="CHEBI:58343"/>
        <dbReference type="ChEBI" id="CHEBI:64479"/>
        <dbReference type="EC" id="2.7.8.7"/>
    </reaction>
</comment>
<dbReference type="GO" id="GO:0005829">
    <property type="term" value="C:cytosol"/>
    <property type="evidence" value="ECO:0007669"/>
    <property type="project" value="TreeGrafter"/>
</dbReference>
<protein>
    <recommendedName>
        <fullName evidence="11">Holo-[acyl-carrier-protein] synthase</fullName>
        <shortName evidence="11">Holo-ACP synthase</shortName>
        <ecNumber evidence="11">2.7.8.7</ecNumber>
    </recommendedName>
    <alternativeName>
        <fullName evidence="11">4'-phosphopantetheinyl transferase AcpS</fullName>
    </alternativeName>
</protein>
<dbReference type="Proteomes" id="UP000032522">
    <property type="component" value="Unassembled WGS sequence"/>
</dbReference>
<keyword evidence="6 11" id="KW-0479">Metal-binding</keyword>
<dbReference type="RefSeq" id="WP_044730363.1">
    <property type="nucleotide sequence ID" value="NZ_JYBP01000001.1"/>
</dbReference>
<dbReference type="EC" id="2.7.8.7" evidence="11"/>
<evidence type="ECO:0000256" key="11">
    <source>
        <dbReference type="HAMAP-Rule" id="MF_00101"/>
    </source>
</evidence>
<dbReference type="InterPro" id="IPR008278">
    <property type="entry name" value="4-PPantetheinyl_Trfase_dom"/>
</dbReference>
<comment type="function">
    <text evidence="11">Transfers the 4'-phosphopantetheine moiety from coenzyme A to a Ser of acyl-carrier-protein.</text>
</comment>
<proteinExistence type="inferred from homology"/>
<comment type="subcellular location">
    <subcellularLocation>
        <location evidence="11">Cytoplasm</location>
    </subcellularLocation>
</comment>
<dbReference type="GO" id="GO:0006633">
    <property type="term" value="P:fatty acid biosynthetic process"/>
    <property type="evidence" value="ECO:0007669"/>
    <property type="project" value="UniProtKB-UniRule"/>
</dbReference>
<evidence type="ECO:0000313" key="13">
    <source>
        <dbReference type="EMBL" id="KJE32248.1"/>
    </source>
</evidence>
<evidence type="ECO:0000256" key="6">
    <source>
        <dbReference type="ARBA" id="ARBA00022723"/>
    </source>
</evidence>
<keyword evidence="5 11" id="KW-0808">Transferase</keyword>
<evidence type="ECO:0000313" key="14">
    <source>
        <dbReference type="Proteomes" id="UP000032522"/>
    </source>
</evidence>
<dbReference type="AlphaFoldDB" id="A0A0D8C738"/>
<comment type="caution">
    <text evidence="13">The sequence shown here is derived from an EMBL/GenBank/DDBJ whole genome shotgun (WGS) entry which is preliminary data.</text>
</comment>
<evidence type="ECO:0000256" key="2">
    <source>
        <dbReference type="ARBA" id="ARBA00010990"/>
    </source>
</evidence>
<keyword evidence="4 11" id="KW-0444">Lipid biosynthesis</keyword>
<evidence type="ECO:0000259" key="12">
    <source>
        <dbReference type="Pfam" id="PF01648"/>
    </source>
</evidence>
<dbReference type="GO" id="GO:0008897">
    <property type="term" value="F:holo-[acyl-carrier-protein] synthase activity"/>
    <property type="evidence" value="ECO:0007669"/>
    <property type="project" value="UniProtKB-UniRule"/>
</dbReference>
<keyword evidence="9 11" id="KW-0443">Lipid metabolism</keyword>